<protein>
    <submittedName>
        <fullName evidence="1">Uncharacterized protein</fullName>
    </submittedName>
</protein>
<proteinExistence type="predicted"/>
<name>A0ABP0Z218_9ROSI</name>
<evidence type="ECO:0000313" key="1">
    <source>
        <dbReference type="EMBL" id="CAK9325855.1"/>
    </source>
</evidence>
<feature type="non-terminal residue" evidence="1">
    <location>
        <position position="1"/>
    </location>
</feature>
<feature type="non-terminal residue" evidence="1">
    <location>
        <position position="59"/>
    </location>
</feature>
<evidence type="ECO:0000313" key="2">
    <source>
        <dbReference type="Proteomes" id="UP001642487"/>
    </source>
</evidence>
<sequence>LKVHSVEYQYGYDCPLQESCSNEGDIANQHSAMAFSHCLVKFSGPLSLDNFESIVEKKL</sequence>
<dbReference type="Proteomes" id="UP001642487">
    <property type="component" value="Chromosome 7"/>
</dbReference>
<reference evidence="1 2" key="1">
    <citation type="submission" date="2024-03" db="EMBL/GenBank/DDBJ databases">
        <authorList>
            <person name="Gkanogiannis A."/>
            <person name="Becerra Lopez-Lavalle L."/>
        </authorList>
    </citation>
    <scope>NUCLEOTIDE SEQUENCE [LARGE SCALE GENOMIC DNA]</scope>
</reference>
<organism evidence="1 2">
    <name type="scientific">Citrullus colocynthis</name>
    <name type="common">colocynth</name>
    <dbReference type="NCBI Taxonomy" id="252529"/>
    <lineage>
        <taxon>Eukaryota</taxon>
        <taxon>Viridiplantae</taxon>
        <taxon>Streptophyta</taxon>
        <taxon>Embryophyta</taxon>
        <taxon>Tracheophyta</taxon>
        <taxon>Spermatophyta</taxon>
        <taxon>Magnoliopsida</taxon>
        <taxon>eudicotyledons</taxon>
        <taxon>Gunneridae</taxon>
        <taxon>Pentapetalae</taxon>
        <taxon>rosids</taxon>
        <taxon>fabids</taxon>
        <taxon>Cucurbitales</taxon>
        <taxon>Cucurbitaceae</taxon>
        <taxon>Benincaseae</taxon>
        <taxon>Citrullus</taxon>
    </lineage>
</organism>
<keyword evidence="2" id="KW-1185">Reference proteome</keyword>
<dbReference type="EMBL" id="OZ021741">
    <property type="protein sequence ID" value="CAK9325855.1"/>
    <property type="molecule type" value="Genomic_DNA"/>
</dbReference>
<accession>A0ABP0Z218</accession>
<gene>
    <name evidence="1" type="ORF">CITCOLO1_LOCUS18128</name>
</gene>